<dbReference type="Gene3D" id="3.40.50.300">
    <property type="entry name" value="P-loop containing nucleotide triphosphate hydrolases"/>
    <property type="match status" value="2"/>
</dbReference>
<keyword evidence="4" id="KW-1185">Reference proteome</keyword>
<name>A0ABV6AYE4_9DEIO</name>
<dbReference type="GO" id="GO:0004386">
    <property type="term" value="F:helicase activity"/>
    <property type="evidence" value="ECO:0007669"/>
    <property type="project" value="UniProtKB-KW"/>
</dbReference>
<dbReference type="InterPro" id="IPR011335">
    <property type="entry name" value="Restrct_endonuc-II-like"/>
</dbReference>
<feature type="domain" description="Helicase C-terminal" evidence="2">
    <location>
        <begin position="359"/>
        <end position="516"/>
    </location>
</feature>
<dbReference type="InterPro" id="IPR006935">
    <property type="entry name" value="Helicase/UvrB_N"/>
</dbReference>
<organism evidence="3 4">
    <name type="scientific">Deinococcus oregonensis</name>
    <dbReference type="NCBI Taxonomy" id="1805970"/>
    <lineage>
        <taxon>Bacteria</taxon>
        <taxon>Thermotogati</taxon>
        <taxon>Deinococcota</taxon>
        <taxon>Deinococci</taxon>
        <taxon>Deinococcales</taxon>
        <taxon>Deinococcaceae</taxon>
        <taxon>Deinococcus</taxon>
    </lineage>
</organism>
<comment type="caution">
    <text evidence="3">The sequence shown here is derived from an EMBL/GenBank/DDBJ whole genome shotgun (WGS) entry which is preliminary data.</text>
</comment>
<dbReference type="SUPFAM" id="SSF52980">
    <property type="entry name" value="Restriction endonuclease-like"/>
    <property type="match status" value="1"/>
</dbReference>
<dbReference type="PANTHER" id="PTHR47396:SF1">
    <property type="entry name" value="ATP-DEPENDENT HELICASE IRC3-RELATED"/>
    <property type="match status" value="1"/>
</dbReference>
<evidence type="ECO:0000313" key="4">
    <source>
        <dbReference type="Proteomes" id="UP001589733"/>
    </source>
</evidence>
<dbReference type="RefSeq" id="WP_380009582.1">
    <property type="nucleotide sequence ID" value="NZ_JBHLYR010000032.1"/>
</dbReference>
<dbReference type="InterPro" id="IPR027417">
    <property type="entry name" value="P-loop_NTPase"/>
</dbReference>
<keyword evidence="3" id="KW-0067">ATP-binding</keyword>
<dbReference type="InterPro" id="IPR011856">
    <property type="entry name" value="tRNA_endonuc-like_dom_sf"/>
</dbReference>
<gene>
    <name evidence="3" type="ORF">ACFFLM_11130</name>
</gene>
<dbReference type="InterPro" id="IPR007560">
    <property type="entry name" value="Restrct_endonuc_IV_Mrr"/>
</dbReference>
<dbReference type="Gene3D" id="3.40.1350.10">
    <property type="match status" value="1"/>
</dbReference>
<dbReference type="Pfam" id="PF00271">
    <property type="entry name" value="Helicase_C"/>
    <property type="match status" value="1"/>
</dbReference>
<dbReference type="InterPro" id="IPR014001">
    <property type="entry name" value="Helicase_ATP-bd"/>
</dbReference>
<dbReference type="EMBL" id="JBHLYR010000032">
    <property type="protein sequence ID" value="MFB9992519.1"/>
    <property type="molecule type" value="Genomic_DNA"/>
</dbReference>
<dbReference type="InterPro" id="IPR001650">
    <property type="entry name" value="Helicase_C-like"/>
</dbReference>
<evidence type="ECO:0000313" key="3">
    <source>
        <dbReference type="EMBL" id="MFB9992519.1"/>
    </source>
</evidence>
<dbReference type="PANTHER" id="PTHR47396">
    <property type="entry name" value="TYPE I RESTRICTION ENZYME ECOKI R PROTEIN"/>
    <property type="match status" value="1"/>
</dbReference>
<dbReference type="SMART" id="SM00487">
    <property type="entry name" value="DEXDc"/>
    <property type="match status" value="1"/>
</dbReference>
<dbReference type="Pfam" id="PF04851">
    <property type="entry name" value="ResIII"/>
    <property type="match status" value="1"/>
</dbReference>
<keyword evidence="3" id="KW-0378">Hydrolase</keyword>
<feature type="domain" description="Helicase ATP-binding" evidence="1">
    <location>
        <begin position="151"/>
        <end position="309"/>
    </location>
</feature>
<dbReference type="SUPFAM" id="SSF52540">
    <property type="entry name" value="P-loop containing nucleoside triphosphate hydrolases"/>
    <property type="match status" value="1"/>
</dbReference>
<accession>A0ABV6AYE4</accession>
<protein>
    <submittedName>
        <fullName evidence="3">DEAD/DEAH box helicase family protein</fullName>
    </submittedName>
</protein>
<keyword evidence="3" id="KW-0347">Helicase</keyword>
<dbReference type="PROSITE" id="PS51192">
    <property type="entry name" value="HELICASE_ATP_BIND_1"/>
    <property type="match status" value="1"/>
</dbReference>
<reference evidence="3 4" key="1">
    <citation type="submission" date="2024-09" db="EMBL/GenBank/DDBJ databases">
        <authorList>
            <person name="Sun Q."/>
            <person name="Mori K."/>
        </authorList>
    </citation>
    <scope>NUCLEOTIDE SEQUENCE [LARGE SCALE GENOMIC DNA]</scope>
    <source>
        <strain evidence="3 4">JCM 13503</strain>
    </source>
</reference>
<evidence type="ECO:0000259" key="1">
    <source>
        <dbReference type="PROSITE" id="PS51192"/>
    </source>
</evidence>
<dbReference type="Proteomes" id="UP001589733">
    <property type="component" value="Unassembled WGS sequence"/>
</dbReference>
<evidence type="ECO:0000259" key="2">
    <source>
        <dbReference type="PROSITE" id="PS51194"/>
    </source>
</evidence>
<dbReference type="SMART" id="SM00490">
    <property type="entry name" value="HELICc"/>
    <property type="match status" value="1"/>
</dbReference>
<dbReference type="InterPro" id="IPR050742">
    <property type="entry name" value="Helicase_Restrict-Modif_Enz"/>
</dbReference>
<dbReference type="Pfam" id="PF04471">
    <property type="entry name" value="Mrr_cat"/>
    <property type="match status" value="1"/>
</dbReference>
<dbReference type="PROSITE" id="PS51194">
    <property type="entry name" value="HELICASE_CTER"/>
    <property type="match status" value="1"/>
</dbReference>
<keyword evidence="3" id="KW-0547">Nucleotide-binding</keyword>
<sequence length="560" mass="62855">MPAIHDTQIFRRWTWQDFERNLARLLMFAGWKGVRLVGGSGDHGADVLAVDGHDHRWIFQCKHTQAGVGREAIDEVREAGRIYGAHTLCVVTSQMPTRGFIEELDRLQRGGLAIHHIGPGDLVALYQQAPEYMPSRPQMRPYQQQAVENGRNALLERGRAQIVLATGLGKTVVMSEIVADLLRDGLLEEGRVLVLAHTIPLVMQLLTSFWRVLPKDVATHRLSEGEVPLDFTGITFATVQTLQTMTPRALEALPSFDLVIVDEAHRVGAAGFSRIIEDLSATRLMGVTATPWRPDGGSIDRWFGEPVFQMGIKEGLAQGYLSDVDYRIMLDGIDWDLVREASVLGYSVQQLNKRLLIPTRDQRAIEIIRDTWERESRRRGIVFSPSQTHARHFAADLRANEFRAEALVSEDSAVQRFVTLSRFAAGELDFVCVVDIFNEGLDVPDVDLLVFLRVTHSRRIFVQQLGRGLRIGEGKDKVVVLDFAADVRRIHAAMELDDSVGRGEVESLAISRAAVNFSDRSLDSFFYEWIADLGSIKNHDADDVVKLPIFDPTQFNFPEE</sequence>
<proteinExistence type="predicted"/>